<evidence type="ECO:0000313" key="2">
    <source>
        <dbReference type="Proteomes" id="UP000886998"/>
    </source>
</evidence>
<keyword evidence="2" id="KW-1185">Reference proteome</keyword>
<organism evidence="1 2">
    <name type="scientific">Trichonephila inaurata madagascariensis</name>
    <dbReference type="NCBI Taxonomy" id="2747483"/>
    <lineage>
        <taxon>Eukaryota</taxon>
        <taxon>Metazoa</taxon>
        <taxon>Ecdysozoa</taxon>
        <taxon>Arthropoda</taxon>
        <taxon>Chelicerata</taxon>
        <taxon>Arachnida</taxon>
        <taxon>Araneae</taxon>
        <taxon>Araneomorphae</taxon>
        <taxon>Entelegynae</taxon>
        <taxon>Araneoidea</taxon>
        <taxon>Nephilidae</taxon>
        <taxon>Trichonephila</taxon>
        <taxon>Trichonephila inaurata</taxon>
    </lineage>
</organism>
<dbReference type="Proteomes" id="UP000886998">
    <property type="component" value="Unassembled WGS sequence"/>
</dbReference>
<reference evidence="1" key="1">
    <citation type="submission" date="2020-08" db="EMBL/GenBank/DDBJ databases">
        <title>Multicomponent nature underlies the extraordinary mechanical properties of spider dragline silk.</title>
        <authorList>
            <person name="Kono N."/>
            <person name="Nakamura H."/>
            <person name="Mori M."/>
            <person name="Yoshida Y."/>
            <person name="Ohtoshi R."/>
            <person name="Malay A.D."/>
            <person name="Moran D.A.P."/>
            <person name="Tomita M."/>
            <person name="Numata K."/>
            <person name="Arakawa K."/>
        </authorList>
    </citation>
    <scope>NUCLEOTIDE SEQUENCE</scope>
</reference>
<gene>
    <name evidence="1" type="primary">NCL1_37472</name>
    <name evidence="1" type="ORF">TNIN_443111</name>
</gene>
<name>A0A8X6XJ14_9ARAC</name>
<dbReference type="OrthoDB" id="10253869at2759"/>
<evidence type="ECO:0000313" key="1">
    <source>
        <dbReference type="EMBL" id="GFY52601.1"/>
    </source>
</evidence>
<protein>
    <submittedName>
        <fullName evidence="1">Acetoacetyl-CoA synthetase</fullName>
    </submittedName>
</protein>
<feature type="non-terminal residue" evidence="1">
    <location>
        <position position="73"/>
    </location>
</feature>
<dbReference type="GO" id="GO:0030729">
    <property type="term" value="F:acetoacetate-CoA ligase activity"/>
    <property type="evidence" value="ECO:0007669"/>
    <property type="project" value="TreeGrafter"/>
</dbReference>
<sequence length="73" mass="8824">MNQRDFSNVQVMRKPDENGGIQLKKFKEIIRNKYGAEIDNYWELHKWTIDNLAEFWAELWDFVGIISSKKFDQ</sequence>
<dbReference type="EMBL" id="BMAV01008765">
    <property type="protein sequence ID" value="GFY52601.1"/>
    <property type="molecule type" value="Genomic_DNA"/>
</dbReference>
<dbReference type="AlphaFoldDB" id="A0A8X6XJ14"/>
<dbReference type="PANTHER" id="PTHR42921">
    <property type="entry name" value="ACETOACETYL-COA SYNTHETASE"/>
    <property type="match status" value="1"/>
</dbReference>
<dbReference type="PANTHER" id="PTHR42921:SF1">
    <property type="entry name" value="ACETOACETYL-COA SYNTHETASE"/>
    <property type="match status" value="1"/>
</dbReference>
<comment type="caution">
    <text evidence="1">The sequence shown here is derived from an EMBL/GenBank/DDBJ whole genome shotgun (WGS) entry which is preliminary data.</text>
</comment>
<accession>A0A8X6XJ14</accession>
<proteinExistence type="predicted"/>